<feature type="transmembrane region" description="Helical" evidence="6">
    <location>
        <begin position="194"/>
        <end position="214"/>
    </location>
</feature>
<comment type="subcellular location">
    <subcellularLocation>
        <location evidence="1">Membrane</location>
        <topology evidence="1">Multi-pass membrane protein</topology>
    </subcellularLocation>
</comment>
<dbReference type="FunFam" id="1.20.1070.10:FF:000160">
    <property type="entry name" value="Related to Opsin-1"/>
    <property type="match status" value="1"/>
</dbReference>
<feature type="transmembrane region" description="Helical" evidence="6">
    <location>
        <begin position="234"/>
        <end position="253"/>
    </location>
</feature>
<keyword evidence="5 6" id="KW-0472">Membrane</keyword>
<evidence type="ECO:0000256" key="6">
    <source>
        <dbReference type="SAM" id="Phobius"/>
    </source>
</evidence>
<dbReference type="PANTHER" id="PTHR28286:SF1">
    <property type="entry name" value="30 KDA HEAT SHOCK PROTEIN-RELATED"/>
    <property type="match status" value="1"/>
</dbReference>
<dbReference type="InterPro" id="IPR001425">
    <property type="entry name" value="Arc/bac/fun_rhodopsins"/>
</dbReference>
<gene>
    <name evidence="7" type="ORF">ONZ51_g4807</name>
</gene>
<evidence type="ECO:0000256" key="2">
    <source>
        <dbReference type="ARBA" id="ARBA00008130"/>
    </source>
</evidence>
<evidence type="ECO:0000256" key="5">
    <source>
        <dbReference type="ARBA" id="ARBA00023136"/>
    </source>
</evidence>
<comment type="similarity">
    <text evidence="2">Belongs to the archaeal/bacterial/fungal opsin family.</text>
</comment>
<sequence>MTSSDALTNVTSTEFAMGNKALELNPPNATYHLSTHGSDWLWAAFSIFGVSLLAVVAWTFSRPRGTRLFHQIAIVVLTTGSLAYFSMASDLGATPVRVEFRGDGTRQIWFVRYIQWFICFPLLLLELLLATGLSLSDIFTTLFMGIVLVITGLVAALVPSTYKWGYYTFGVAALFYIWYVLLWHGPHTTFAAGGVLRTGYLMAAGYLSFLLLLYPIAWACAEGGNVITVTSEMIWYGILDILAGPVFLFFFLWELRGVDYATFGLHSGKYTDKGAYAGHTTQAGYGNTAQPAGTAPVTTADAAGNV</sequence>
<organism evidence="7 8">
    <name type="scientific">Trametes cubensis</name>
    <dbReference type="NCBI Taxonomy" id="1111947"/>
    <lineage>
        <taxon>Eukaryota</taxon>
        <taxon>Fungi</taxon>
        <taxon>Dikarya</taxon>
        <taxon>Basidiomycota</taxon>
        <taxon>Agaricomycotina</taxon>
        <taxon>Agaricomycetes</taxon>
        <taxon>Polyporales</taxon>
        <taxon>Polyporaceae</taxon>
        <taxon>Trametes</taxon>
    </lineage>
</organism>
<dbReference type="SMART" id="SM01021">
    <property type="entry name" value="Bac_rhodopsin"/>
    <property type="match status" value="1"/>
</dbReference>
<evidence type="ECO:0000256" key="3">
    <source>
        <dbReference type="ARBA" id="ARBA00022692"/>
    </source>
</evidence>
<reference evidence="7" key="1">
    <citation type="submission" date="2022-11" db="EMBL/GenBank/DDBJ databases">
        <title>Genome Sequence of Cubamyces cubensis.</title>
        <authorList>
            <person name="Buettner E."/>
        </authorList>
    </citation>
    <scope>NUCLEOTIDE SEQUENCE</scope>
    <source>
        <strain evidence="7">MPL-01</strain>
    </source>
</reference>
<dbReference type="GO" id="GO:0005886">
    <property type="term" value="C:plasma membrane"/>
    <property type="evidence" value="ECO:0007669"/>
    <property type="project" value="TreeGrafter"/>
</dbReference>
<keyword evidence="8" id="KW-1185">Reference proteome</keyword>
<comment type="caution">
    <text evidence="7">The sequence shown here is derived from an EMBL/GenBank/DDBJ whole genome shotgun (WGS) entry which is preliminary data.</text>
</comment>
<feature type="transmembrane region" description="Helical" evidence="6">
    <location>
        <begin position="138"/>
        <end position="158"/>
    </location>
</feature>
<dbReference type="EMBL" id="JAPEVG010000097">
    <property type="protein sequence ID" value="KAJ8483273.1"/>
    <property type="molecule type" value="Genomic_DNA"/>
</dbReference>
<dbReference type="InterPro" id="IPR043476">
    <property type="entry name" value="Yro2-like_7TM"/>
</dbReference>
<proteinExistence type="inferred from homology"/>
<keyword evidence="3 6" id="KW-0812">Transmembrane</keyword>
<feature type="transmembrane region" description="Helical" evidence="6">
    <location>
        <begin position="40"/>
        <end position="60"/>
    </location>
</feature>
<evidence type="ECO:0000256" key="1">
    <source>
        <dbReference type="ARBA" id="ARBA00004141"/>
    </source>
</evidence>
<evidence type="ECO:0000313" key="8">
    <source>
        <dbReference type="Proteomes" id="UP001215151"/>
    </source>
</evidence>
<protein>
    <recommendedName>
        <fullName evidence="9">Heat shock protein 30</fullName>
    </recommendedName>
</protein>
<feature type="transmembrane region" description="Helical" evidence="6">
    <location>
        <begin position="72"/>
        <end position="93"/>
    </location>
</feature>
<evidence type="ECO:0008006" key="9">
    <source>
        <dbReference type="Google" id="ProtNLM"/>
    </source>
</evidence>
<name>A0AAD7TVE3_9APHY</name>
<dbReference type="Pfam" id="PF01036">
    <property type="entry name" value="Bac_rhodopsin"/>
    <property type="match status" value="1"/>
</dbReference>
<dbReference type="AlphaFoldDB" id="A0AAD7TVE3"/>
<dbReference type="Proteomes" id="UP001215151">
    <property type="component" value="Unassembled WGS sequence"/>
</dbReference>
<feature type="transmembrane region" description="Helical" evidence="6">
    <location>
        <begin position="164"/>
        <end position="182"/>
    </location>
</feature>
<evidence type="ECO:0000313" key="7">
    <source>
        <dbReference type="EMBL" id="KAJ8483273.1"/>
    </source>
</evidence>
<keyword evidence="4 6" id="KW-1133">Transmembrane helix</keyword>
<dbReference type="GO" id="GO:0005783">
    <property type="term" value="C:endoplasmic reticulum"/>
    <property type="evidence" value="ECO:0007669"/>
    <property type="project" value="TreeGrafter"/>
</dbReference>
<evidence type="ECO:0000256" key="4">
    <source>
        <dbReference type="ARBA" id="ARBA00022989"/>
    </source>
</evidence>
<accession>A0AAD7TVE3</accession>
<dbReference type="SUPFAM" id="SSF81321">
    <property type="entry name" value="Family A G protein-coupled receptor-like"/>
    <property type="match status" value="1"/>
</dbReference>
<feature type="transmembrane region" description="Helical" evidence="6">
    <location>
        <begin position="113"/>
        <end position="131"/>
    </location>
</feature>
<dbReference type="CDD" id="cd15239">
    <property type="entry name" value="7tm_YRO2_fungal-like"/>
    <property type="match status" value="1"/>
</dbReference>
<dbReference type="PANTHER" id="PTHR28286">
    <property type="match status" value="1"/>
</dbReference>
<dbReference type="PRINTS" id="PR00251">
    <property type="entry name" value="BACTRLOPSIN"/>
</dbReference>
<dbReference type="Gene3D" id="1.20.1070.10">
    <property type="entry name" value="Rhodopsin 7-helix transmembrane proteins"/>
    <property type="match status" value="1"/>
</dbReference>